<keyword evidence="2" id="KW-1185">Reference proteome</keyword>
<organism evidence="1 2">
    <name type="scientific">Gossypium armourianum</name>
    <dbReference type="NCBI Taxonomy" id="34283"/>
    <lineage>
        <taxon>Eukaryota</taxon>
        <taxon>Viridiplantae</taxon>
        <taxon>Streptophyta</taxon>
        <taxon>Embryophyta</taxon>
        <taxon>Tracheophyta</taxon>
        <taxon>Spermatophyta</taxon>
        <taxon>Magnoliopsida</taxon>
        <taxon>eudicotyledons</taxon>
        <taxon>Gunneridae</taxon>
        <taxon>Pentapetalae</taxon>
        <taxon>rosids</taxon>
        <taxon>malvids</taxon>
        <taxon>Malvales</taxon>
        <taxon>Malvaceae</taxon>
        <taxon>Malvoideae</taxon>
        <taxon>Gossypium</taxon>
    </lineage>
</organism>
<evidence type="ECO:0000313" key="1">
    <source>
        <dbReference type="EMBL" id="MBA0842448.1"/>
    </source>
</evidence>
<sequence length="28" mass="3091">MGNGIISTVFIQPQSTSLSFISQPIWTH</sequence>
<reference evidence="1 2" key="1">
    <citation type="journal article" date="2019" name="Genome Biol. Evol.">
        <title>Insights into the evolution of the New World diploid cottons (Gossypium, subgenus Houzingenia) based on genome sequencing.</title>
        <authorList>
            <person name="Grover C.E."/>
            <person name="Arick M.A. 2nd"/>
            <person name="Thrash A."/>
            <person name="Conover J.L."/>
            <person name="Sanders W.S."/>
            <person name="Peterson D.G."/>
            <person name="Frelichowski J.E."/>
            <person name="Scheffler J.A."/>
            <person name="Scheffler B.E."/>
            <person name="Wendel J.F."/>
        </authorList>
    </citation>
    <scope>NUCLEOTIDE SEQUENCE [LARGE SCALE GENOMIC DNA]</scope>
    <source>
        <strain evidence="1">6</strain>
        <tissue evidence="1">Leaf</tissue>
    </source>
</reference>
<comment type="caution">
    <text evidence="1">The sequence shown here is derived from an EMBL/GenBank/DDBJ whole genome shotgun (WGS) entry which is preliminary data.</text>
</comment>
<dbReference type="AlphaFoldDB" id="A0A7J9K7L8"/>
<dbReference type="EMBL" id="JABFAE010000012">
    <property type="protein sequence ID" value="MBA0842448.1"/>
    <property type="molecule type" value="Genomic_DNA"/>
</dbReference>
<gene>
    <name evidence="1" type="ORF">Goarm_002272</name>
</gene>
<accession>A0A7J9K7L8</accession>
<proteinExistence type="predicted"/>
<name>A0A7J9K7L8_9ROSI</name>
<dbReference type="Proteomes" id="UP000593575">
    <property type="component" value="Unassembled WGS sequence"/>
</dbReference>
<evidence type="ECO:0000313" key="2">
    <source>
        <dbReference type="Proteomes" id="UP000593575"/>
    </source>
</evidence>
<protein>
    <submittedName>
        <fullName evidence="1">Uncharacterized protein</fullName>
    </submittedName>
</protein>